<comment type="caution">
    <text evidence="1">The sequence shown here is derived from an EMBL/GenBank/DDBJ whole genome shotgun (WGS) entry which is preliminary data.</text>
</comment>
<dbReference type="Proteomes" id="UP001241571">
    <property type="component" value="Unassembled WGS sequence"/>
</dbReference>
<accession>A0ABD4ZYA2</accession>
<proteinExistence type="predicted"/>
<dbReference type="RefSeq" id="WP_103301414.1">
    <property type="nucleotide sequence ID" value="NZ_BSYC01000003.1"/>
</dbReference>
<protein>
    <submittedName>
        <fullName evidence="1">Uncharacterized protein</fullName>
    </submittedName>
</protein>
<evidence type="ECO:0000313" key="1">
    <source>
        <dbReference type="EMBL" id="MDL4937648.1"/>
    </source>
</evidence>
<dbReference type="AlphaFoldDB" id="A0ABD4ZYA2"/>
<gene>
    <name evidence="1" type="ORF">QRX88_18260</name>
</gene>
<sequence>MNNNKNFFGEIPSIEAFIVKERLKKGIKFELNKFDCLVIEKVRCLCRNAENLIKDINYQKFKESMSKLIKLDVKIASYLFFLIDDYFLDYRIIHRLVDKESLKDYYASFSYEENLNTFKVIYHG</sequence>
<dbReference type="EMBL" id="JASUBT010000029">
    <property type="protein sequence ID" value="MDL4937648.1"/>
    <property type="molecule type" value="Genomic_DNA"/>
</dbReference>
<reference evidence="1 2" key="1">
    <citation type="submission" date="2023-06" db="EMBL/GenBank/DDBJ databases">
        <title>Acute promotion of culturable opportunistic pathogens and persistent increase of antibiotic resistance following antibiotic exposure in mouse gut microbiota.</title>
        <authorList>
            <person name="Li L."/>
            <person name="Wang B."/>
            <person name="Sun Y."/>
            <person name="Wang M."/>
            <person name="Xu H."/>
        </authorList>
    </citation>
    <scope>NUCLEOTIDE SEQUENCE [LARGE SCALE GENOMIC DNA]</scope>
    <source>
        <strain evidence="1 2">CRI2_2</strain>
    </source>
</reference>
<name>A0ABD4ZYA2_ENTGA</name>
<organism evidence="1 2">
    <name type="scientific">Enterococcus gallinarum</name>
    <dbReference type="NCBI Taxonomy" id="1353"/>
    <lineage>
        <taxon>Bacteria</taxon>
        <taxon>Bacillati</taxon>
        <taxon>Bacillota</taxon>
        <taxon>Bacilli</taxon>
        <taxon>Lactobacillales</taxon>
        <taxon>Enterococcaceae</taxon>
        <taxon>Enterococcus</taxon>
    </lineage>
</organism>
<evidence type="ECO:0000313" key="2">
    <source>
        <dbReference type="Proteomes" id="UP001241571"/>
    </source>
</evidence>